<evidence type="ECO:0000313" key="3">
    <source>
        <dbReference type="Proteomes" id="UP000061348"/>
    </source>
</evidence>
<sequence length="180" mass="20239">MSDHLAWAQWWASPWQFSHPDATSAHAYNAVPALCRSQPALACAALGIEPCLPPPPCATVLGLALASREQFDLAIALLELTCHPNLDSPLCDEHRKWCERLAKALHPDALLQPEDDPMQLLRAWVEPAVWQRLRLRLPPDRVQALETTHLPFDDAHGRLNTLWQAIVWRIDATGSETTRR</sequence>
<dbReference type="PATRIC" id="fig|294.194.peg.2387"/>
<gene>
    <name evidence="2" type="ORF">C7A10_24120</name>
    <name evidence="1" type="ORF">PFLmoz3_02161</name>
</gene>
<dbReference type="Proteomes" id="UP000239731">
    <property type="component" value="Unassembled WGS sequence"/>
</dbReference>
<evidence type="ECO:0000313" key="1">
    <source>
        <dbReference type="EMBL" id="KWV89258.1"/>
    </source>
</evidence>
<dbReference type="Proteomes" id="UP000061348">
    <property type="component" value="Unassembled WGS sequence"/>
</dbReference>
<dbReference type="EMBL" id="LCYA01000052">
    <property type="protein sequence ID" value="KWV89258.1"/>
    <property type="molecule type" value="Genomic_DNA"/>
</dbReference>
<name>A0A109LKB8_PSEFL</name>
<protein>
    <submittedName>
        <fullName evidence="2">Type III secretion protein</fullName>
    </submittedName>
</protein>
<proteinExistence type="predicted"/>
<comment type="caution">
    <text evidence="1">The sequence shown here is derived from an EMBL/GenBank/DDBJ whole genome shotgun (WGS) entry which is preliminary data.</text>
</comment>
<organism evidence="1 3">
    <name type="scientific">Pseudomonas fluorescens</name>
    <dbReference type="NCBI Taxonomy" id="294"/>
    <lineage>
        <taxon>Bacteria</taxon>
        <taxon>Pseudomonadati</taxon>
        <taxon>Pseudomonadota</taxon>
        <taxon>Gammaproteobacteria</taxon>
        <taxon>Pseudomonadales</taxon>
        <taxon>Pseudomonadaceae</taxon>
        <taxon>Pseudomonas</taxon>
    </lineage>
</organism>
<dbReference type="AlphaFoldDB" id="A0A109LKB8"/>
<evidence type="ECO:0000313" key="4">
    <source>
        <dbReference type="Proteomes" id="UP000239731"/>
    </source>
</evidence>
<evidence type="ECO:0000313" key="2">
    <source>
        <dbReference type="EMBL" id="PRW86913.1"/>
    </source>
</evidence>
<dbReference type="EMBL" id="PVUH01000019">
    <property type="protein sequence ID" value="PRW86913.1"/>
    <property type="molecule type" value="Genomic_DNA"/>
</dbReference>
<reference evidence="2 4" key="2">
    <citation type="submission" date="2018-03" db="EMBL/GenBank/DDBJ databases">
        <title>Blue discolouration in mozzarella cheese caused by Pseudomonas fluorescens.</title>
        <authorList>
            <person name="Chiesa F."/>
            <person name="Dalmasso A."/>
            <person name="Lomonaco S."/>
        </authorList>
    </citation>
    <scope>NUCLEOTIDE SEQUENCE [LARGE SCALE GENOMIC DNA]</scope>
    <source>
        <strain evidence="2 4">11293</strain>
    </source>
</reference>
<reference evidence="1 3" key="1">
    <citation type="submission" date="2015-05" db="EMBL/GenBank/DDBJ databases">
        <title>A genomic and transcriptomic approach to investigate the blue pigment phenotype in Pseudomonas fluorescens.</title>
        <authorList>
            <person name="Andreani N.A."/>
            <person name="Cardazzo B."/>
        </authorList>
    </citation>
    <scope>NUCLEOTIDE SEQUENCE [LARGE SCALE GENOMIC DNA]</scope>
    <source>
        <strain evidence="1 3">Ps_22</strain>
    </source>
</reference>
<accession>A0A109LKB8</accession>